<keyword evidence="3" id="KW-1185">Reference proteome</keyword>
<evidence type="ECO:0000259" key="1">
    <source>
        <dbReference type="PROSITE" id="PS51186"/>
    </source>
</evidence>
<feature type="domain" description="N-acetyltransferase" evidence="1">
    <location>
        <begin position="3"/>
        <end position="140"/>
    </location>
</feature>
<dbReference type="Gene3D" id="3.40.630.30">
    <property type="match status" value="1"/>
</dbReference>
<dbReference type="PROSITE" id="PS51186">
    <property type="entry name" value="GNAT"/>
    <property type="match status" value="1"/>
</dbReference>
<evidence type="ECO:0000313" key="2">
    <source>
        <dbReference type="EMBL" id="MFA0790457.1"/>
    </source>
</evidence>
<dbReference type="SUPFAM" id="SSF55729">
    <property type="entry name" value="Acyl-CoA N-acyltransferases (Nat)"/>
    <property type="match status" value="1"/>
</dbReference>
<dbReference type="InterPro" id="IPR000182">
    <property type="entry name" value="GNAT_dom"/>
</dbReference>
<dbReference type="CDD" id="cd04301">
    <property type="entry name" value="NAT_SF"/>
    <property type="match status" value="1"/>
</dbReference>
<dbReference type="PANTHER" id="PTHR13355:SF11">
    <property type="entry name" value="GLUCOSAMINE 6-PHOSPHATE N-ACETYLTRANSFERASE"/>
    <property type="match status" value="1"/>
</dbReference>
<name>A0ABV4NLM4_9GAMM</name>
<accession>A0ABV4NLM4</accession>
<reference evidence="2 3" key="1">
    <citation type="submission" date="2024-08" db="EMBL/GenBank/DDBJ databases">
        <authorList>
            <person name="Ishaq N."/>
        </authorList>
    </citation>
    <scope>NUCLEOTIDE SEQUENCE [LARGE SCALE GENOMIC DNA]</scope>
    <source>
        <strain evidence="2 3">JCM 30400</strain>
    </source>
</reference>
<gene>
    <name evidence="2" type="ORF">ACCI51_07845</name>
</gene>
<protein>
    <submittedName>
        <fullName evidence="2">GNAT family N-acetyltransferase</fullName>
    </submittedName>
</protein>
<sequence>MAILVRPADWKSESDSIRAIRETVFVLEQKVPAELEWDDQEGDAQHFLVFKNERAVGTGRLSKDGKVGRMAISKSDRGEGLGAQLLQVICEYAEQRGYPNIYLHAQQHAQGFYAKAGFSAQGEIFHEAGIPHLKMVLELS</sequence>
<comment type="caution">
    <text evidence="2">The sequence shown here is derived from an EMBL/GenBank/DDBJ whole genome shotgun (WGS) entry which is preliminary data.</text>
</comment>
<dbReference type="EMBL" id="JBGMEL010000006">
    <property type="protein sequence ID" value="MFA0790457.1"/>
    <property type="molecule type" value="Genomic_DNA"/>
</dbReference>
<dbReference type="Proteomes" id="UP001569414">
    <property type="component" value="Unassembled WGS sequence"/>
</dbReference>
<dbReference type="PANTHER" id="PTHR13355">
    <property type="entry name" value="GLUCOSAMINE 6-PHOSPHATE N-ACETYLTRANSFERASE"/>
    <property type="match status" value="1"/>
</dbReference>
<evidence type="ECO:0000313" key="3">
    <source>
        <dbReference type="Proteomes" id="UP001569414"/>
    </source>
</evidence>
<dbReference type="InterPro" id="IPR039143">
    <property type="entry name" value="GNPNAT1-like"/>
</dbReference>
<dbReference type="InterPro" id="IPR016181">
    <property type="entry name" value="Acyl_CoA_acyltransferase"/>
</dbReference>
<proteinExistence type="predicted"/>
<dbReference type="RefSeq" id="WP_371843205.1">
    <property type="nucleotide sequence ID" value="NZ_JBGMEL010000006.1"/>
</dbReference>
<organism evidence="2 3">
    <name type="scientific">Microbulbifer echini</name>
    <dbReference type="NCBI Taxonomy" id="1529067"/>
    <lineage>
        <taxon>Bacteria</taxon>
        <taxon>Pseudomonadati</taxon>
        <taxon>Pseudomonadota</taxon>
        <taxon>Gammaproteobacteria</taxon>
        <taxon>Cellvibrionales</taxon>
        <taxon>Microbulbiferaceae</taxon>
        <taxon>Microbulbifer</taxon>
    </lineage>
</organism>
<dbReference type="Pfam" id="PF13673">
    <property type="entry name" value="Acetyltransf_10"/>
    <property type="match status" value="1"/>
</dbReference>